<evidence type="ECO:0000256" key="1">
    <source>
        <dbReference type="ARBA" id="ARBA00023002"/>
    </source>
</evidence>
<sequence length="164" mass="17454">MLMSSTIEAGAFREAMSRFAAAVHIVTTDGAAGRRGVTVTSVASVSDDPATLLVCLNTSNEANQRFEANGCFAVNLLAADSEGLARAFAGEGGLTPEERFALGHWGERVTGAPVLEDALVSFDCRLIDSRIVATHRVMIGEVQAMHLGPDRPALVYHGRAYHRI</sequence>
<name>A0A917DA34_9HYPH</name>
<dbReference type="Gene3D" id="2.30.110.10">
    <property type="entry name" value="Electron Transport, Fmn-binding Protein, Chain A"/>
    <property type="match status" value="1"/>
</dbReference>
<evidence type="ECO:0000259" key="2">
    <source>
        <dbReference type="SMART" id="SM00903"/>
    </source>
</evidence>
<dbReference type="AlphaFoldDB" id="A0A917DA34"/>
<dbReference type="PANTHER" id="PTHR30466:SF1">
    <property type="entry name" value="FMN REDUCTASE (NADH) RUTF"/>
    <property type="match status" value="1"/>
</dbReference>
<dbReference type="SMART" id="SM00903">
    <property type="entry name" value="Flavin_Reduct"/>
    <property type="match status" value="1"/>
</dbReference>
<dbReference type="SUPFAM" id="SSF50475">
    <property type="entry name" value="FMN-binding split barrel"/>
    <property type="match status" value="1"/>
</dbReference>
<gene>
    <name evidence="3" type="ORF">GCM10011335_21660</name>
</gene>
<feature type="domain" description="Flavin reductase like" evidence="2">
    <location>
        <begin position="16"/>
        <end position="163"/>
    </location>
</feature>
<dbReference type="Pfam" id="PF01613">
    <property type="entry name" value="Flavin_Reduct"/>
    <property type="match status" value="1"/>
</dbReference>
<dbReference type="GO" id="GO:0010181">
    <property type="term" value="F:FMN binding"/>
    <property type="evidence" value="ECO:0007669"/>
    <property type="project" value="InterPro"/>
</dbReference>
<dbReference type="InterPro" id="IPR012349">
    <property type="entry name" value="Split_barrel_FMN-bd"/>
</dbReference>
<reference evidence="3" key="2">
    <citation type="submission" date="2020-09" db="EMBL/GenBank/DDBJ databases">
        <authorList>
            <person name="Sun Q."/>
            <person name="Zhou Y."/>
        </authorList>
    </citation>
    <scope>NUCLEOTIDE SEQUENCE</scope>
    <source>
        <strain evidence="3">CGMCC 1.15493</strain>
    </source>
</reference>
<dbReference type="GO" id="GO:0006208">
    <property type="term" value="P:pyrimidine nucleobase catabolic process"/>
    <property type="evidence" value="ECO:0007669"/>
    <property type="project" value="TreeGrafter"/>
</dbReference>
<keyword evidence="1" id="KW-0560">Oxidoreductase</keyword>
<dbReference type="PANTHER" id="PTHR30466">
    <property type="entry name" value="FLAVIN REDUCTASE"/>
    <property type="match status" value="1"/>
</dbReference>
<dbReference type="Proteomes" id="UP000613160">
    <property type="component" value="Unassembled WGS sequence"/>
</dbReference>
<proteinExistence type="predicted"/>
<dbReference type="InterPro" id="IPR002563">
    <property type="entry name" value="Flavin_Rdtase-like_dom"/>
</dbReference>
<protein>
    <submittedName>
        <fullName evidence="3">4-hydroxyphenylacetate 3-monooxygenase</fullName>
    </submittedName>
</protein>
<reference evidence="3" key="1">
    <citation type="journal article" date="2014" name="Int. J. Syst. Evol. Microbiol.">
        <title>Complete genome sequence of Corynebacterium casei LMG S-19264T (=DSM 44701T), isolated from a smear-ripened cheese.</title>
        <authorList>
            <consortium name="US DOE Joint Genome Institute (JGI-PGF)"/>
            <person name="Walter F."/>
            <person name="Albersmeier A."/>
            <person name="Kalinowski J."/>
            <person name="Ruckert C."/>
        </authorList>
    </citation>
    <scope>NUCLEOTIDE SEQUENCE</scope>
    <source>
        <strain evidence="3">CGMCC 1.15493</strain>
    </source>
</reference>
<dbReference type="GO" id="GO:0042602">
    <property type="term" value="F:riboflavin reductase (NADPH) activity"/>
    <property type="evidence" value="ECO:0007669"/>
    <property type="project" value="TreeGrafter"/>
</dbReference>
<accession>A0A917DA34</accession>
<keyword evidence="4" id="KW-1185">Reference proteome</keyword>
<organism evidence="3 4">
    <name type="scientific">Aureimonas glaciei</name>
    <dbReference type="NCBI Taxonomy" id="1776957"/>
    <lineage>
        <taxon>Bacteria</taxon>
        <taxon>Pseudomonadati</taxon>
        <taxon>Pseudomonadota</taxon>
        <taxon>Alphaproteobacteria</taxon>
        <taxon>Hyphomicrobiales</taxon>
        <taxon>Aurantimonadaceae</taxon>
        <taxon>Aureimonas</taxon>
    </lineage>
</organism>
<evidence type="ECO:0000313" key="4">
    <source>
        <dbReference type="Proteomes" id="UP000613160"/>
    </source>
</evidence>
<comment type="caution">
    <text evidence="3">The sequence shown here is derived from an EMBL/GenBank/DDBJ whole genome shotgun (WGS) entry which is preliminary data.</text>
</comment>
<dbReference type="EMBL" id="BMJJ01000004">
    <property type="protein sequence ID" value="GGD18471.1"/>
    <property type="molecule type" value="Genomic_DNA"/>
</dbReference>
<dbReference type="InterPro" id="IPR050268">
    <property type="entry name" value="NADH-dep_flavin_reductase"/>
</dbReference>
<evidence type="ECO:0000313" key="3">
    <source>
        <dbReference type="EMBL" id="GGD18471.1"/>
    </source>
</evidence>